<evidence type="ECO:0000313" key="3">
    <source>
        <dbReference type="EMBL" id="KXH33045.1"/>
    </source>
</evidence>
<evidence type="ECO:0000259" key="2">
    <source>
        <dbReference type="Pfam" id="PF01048"/>
    </source>
</evidence>
<dbReference type="GO" id="GO:0003824">
    <property type="term" value="F:catalytic activity"/>
    <property type="evidence" value="ECO:0007669"/>
    <property type="project" value="InterPro"/>
</dbReference>
<dbReference type="OrthoDB" id="3503419at2759"/>
<proteinExistence type="predicted"/>
<feature type="region of interest" description="Disordered" evidence="1">
    <location>
        <begin position="1"/>
        <end position="29"/>
    </location>
</feature>
<dbReference type="InterPro" id="IPR000845">
    <property type="entry name" value="Nucleoside_phosphorylase_d"/>
</dbReference>
<dbReference type="Proteomes" id="UP000070328">
    <property type="component" value="Unassembled WGS sequence"/>
</dbReference>
<protein>
    <recommendedName>
        <fullName evidence="2">Nucleoside phosphorylase domain-containing protein</fullName>
    </recommendedName>
</protein>
<dbReference type="Pfam" id="PF01048">
    <property type="entry name" value="PNP_UDP_1"/>
    <property type="match status" value="1"/>
</dbReference>
<dbReference type="AlphaFoldDB" id="A0A135SAU6"/>
<dbReference type="Gene3D" id="3.40.50.1580">
    <property type="entry name" value="Nucleoside phosphorylase domain"/>
    <property type="match status" value="1"/>
</dbReference>
<dbReference type="SUPFAM" id="SSF53167">
    <property type="entry name" value="Purine and uridine phosphorylases"/>
    <property type="match status" value="1"/>
</dbReference>
<sequence>MEISSHVREELDNPAPESPGTHTLEEHNTVIPDEHSMGKTLREYVYQRIHQDIKRPEWQTIRVTGSLQRDPPAIISSWEIEKQPTPFNFRRPTATIIDDSTLEIHCFPCPVFVKHYSEVISTYLQFENRPTKVETIIPTNLASEDVLRQSNPSELEATDVVGFGEVHRLTQLVSGITWDSQHPNGLFAWYTFASEGGKSITLLGCREGLWGEAAGSLVRVLRNFSKTKCLIYVSKVGSLAENVYANERIATGCRSTFRDKETVWDDPLRDMESIRFSDLVLRGRHVSVSSPLCETKEWLRHWQETRAWVDCETWHMAQAAKDVEVKFGYLHIVSDNLAEENGENLSNEECDEIQSKRELLFRKIETVLQEFIKTWDTQHARNTIVTEST</sequence>
<feature type="compositionally biased region" description="Basic and acidic residues" evidence="1">
    <location>
        <begin position="1"/>
        <end position="11"/>
    </location>
</feature>
<dbReference type="EMBL" id="JFBX01000625">
    <property type="protein sequence ID" value="KXH33045.1"/>
    <property type="molecule type" value="Genomic_DNA"/>
</dbReference>
<evidence type="ECO:0000313" key="4">
    <source>
        <dbReference type="Proteomes" id="UP000070328"/>
    </source>
</evidence>
<accession>A0A135SAU6</accession>
<gene>
    <name evidence="3" type="ORF">CSIM01_05180</name>
</gene>
<name>A0A135SAU6_9PEZI</name>
<dbReference type="InterPro" id="IPR035994">
    <property type="entry name" value="Nucleoside_phosphorylase_sf"/>
</dbReference>
<organism evidence="3 4">
    <name type="scientific">Colletotrichum simmondsii</name>
    <dbReference type="NCBI Taxonomy" id="703756"/>
    <lineage>
        <taxon>Eukaryota</taxon>
        <taxon>Fungi</taxon>
        <taxon>Dikarya</taxon>
        <taxon>Ascomycota</taxon>
        <taxon>Pezizomycotina</taxon>
        <taxon>Sordariomycetes</taxon>
        <taxon>Hypocreomycetidae</taxon>
        <taxon>Glomerellales</taxon>
        <taxon>Glomerellaceae</taxon>
        <taxon>Colletotrichum</taxon>
        <taxon>Colletotrichum acutatum species complex</taxon>
    </lineage>
</organism>
<reference evidence="3 4" key="1">
    <citation type="submission" date="2014-02" db="EMBL/GenBank/DDBJ databases">
        <title>The genome sequence of Colletotrichum simmondsii CBS122122.</title>
        <authorList>
            <person name="Baroncelli R."/>
            <person name="Thon M.R."/>
        </authorList>
    </citation>
    <scope>NUCLEOTIDE SEQUENCE [LARGE SCALE GENOMIC DNA]</scope>
    <source>
        <strain evidence="3 4">CBS122122</strain>
    </source>
</reference>
<dbReference type="GO" id="GO:0009116">
    <property type="term" value="P:nucleoside metabolic process"/>
    <property type="evidence" value="ECO:0007669"/>
    <property type="project" value="InterPro"/>
</dbReference>
<keyword evidence="4" id="KW-1185">Reference proteome</keyword>
<feature type="domain" description="Nucleoside phosphorylase" evidence="2">
    <location>
        <begin position="280"/>
        <end position="358"/>
    </location>
</feature>
<comment type="caution">
    <text evidence="3">The sequence shown here is derived from an EMBL/GenBank/DDBJ whole genome shotgun (WGS) entry which is preliminary data.</text>
</comment>
<evidence type="ECO:0000256" key="1">
    <source>
        <dbReference type="SAM" id="MobiDB-lite"/>
    </source>
</evidence>